<reference evidence="9" key="1">
    <citation type="submission" date="2017-05" db="EMBL/GenBank/DDBJ databases">
        <authorList>
            <person name="Sharma S."/>
            <person name="Sidhu C."/>
            <person name="Pinnaka A.K."/>
        </authorList>
    </citation>
    <scope>NUCLEOTIDE SEQUENCE [LARGE SCALE GENOMIC DNA]</scope>
    <source>
        <strain evidence="9">AK93</strain>
    </source>
</reference>
<dbReference type="Pfam" id="PF21868">
    <property type="entry name" value="GbpA_D3"/>
    <property type="match status" value="1"/>
</dbReference>
<keyword evidence="9" id="KW-1185">Reference proteome</keyword>
<dbReference type="InterPro" id="IPR041029">
    <property type="entry name" value="GbpA_2"/>
</dbReference>
<feature type="domain" description="Chitin-binding type-4" evidence="5">
    <location>
        <begin position="28"/>
        <end position="193"/>
    </location>
</feature>
<evidence type="ECO:0000256" key="2">
    <source>
        <dbReference type="ARBA" id="ARBA00022525"/>
    </source>
</evidence>
<dbReference type="FunFam" id="2.70.50.50:FF:000001">
    <property type="entry name" value="Chitin-binding protein"/>
    <property type="match status" value="1"/>
</dbReference>
<dbReference type="Gene3D" id="2.60.40.2550">
    <property type="match status" value="1"/>
</dbReference>
<comment type="subcellular location">
    <subcellularLocation>
        <location evidence="1">Secreted</location>
    </subcellularLocation>
</comment>
<feature type="domain" description="N-acetylglucosamine binding protein A" evidence="6">
    <location>
        <begin position="208"/>
        <end position="305"/>
    </location>
</feature>
<proteinExistence type="predicted"/>
<feature type="domain" description="GlcNAc-binding protein A third" evidence="7">
    <location>
        <begin position="318"/>
        <end position="407"/>
    </location>
</feature>
<dbReference type="InterPro" id="IPR014756">
    <property type="entry name" value="Ig_E-set"/>
</dbReference>
<dbReference type="RefSeq" id="WP_116300943.1">
    <property type="nucleotide sequence ID" value="NZ_NFZV01000002.1"/>
</dbReference>
<dbReference type="InterPro" id="IPR051024">
    <property type="entry name" value="GlcNAc_Chitin_IntDeg"/>
</dbReference>
<dbReference type="GO" id="GO:0008061">
    <property type="term" value="F:chitin binding"/>
    <property type="evidence" value="ECO:0007669"/>
    <property type="project" value="UniProtKB-KW"/>
</dbReference>
<evidence type="ECO:0000259" key="6">
    <source>
        <dbReference type="Pfam" id="PF18416"/>
    </source>
</evidence>
<comment type="caution">
    <text evidence="8">The sequence shown here is derived from an EMBL/GenBank/DDBJ whole genome shotgun (WGS) entry which is preliminary data.</text>
</comment>
<keyword evidence="3" id="KW-0147">Chitin-binding</keyword>
<dbReference type="CDD" id="cd21177">
    <property type="entry name" value="LPMO_AA10"/>
    <property type="match status" value="1"/>
</dbReference>
<evidence type="ECO:0000259" key="5">
    <source>
        <dbReference type="Pfam" id="PF03067"/>
    </source>
</evidence>
<dbReference type="PANTHER" id="PTHR34823">
    <property type="entry name" value="GLCNAC-BINDING PROTEIN A"/>
    <property type="match status" value="1"/>
</dbReference>
<evidence type="ECO:0000256" key="3">
    <source>
        <dbReference type="ARBA" id="ARBA00022669"/>
    </source>
</evidence>
<accession>A0A3E0X0G8</accession>
<protein>
    <submittedName>
        <fullName evidence="8">N-acetylglucosamine-binding protein GbpA</fullName>
    </submittedName>
</protein>
<keyword evidence="4" id="KW-0732">Signal</keyword>
<organism evidence="8 9">
    <name type="scientific">Alkalilimnicola ehrlichii</name>
    <dbReference type="NCBI Taxonomy" id="351052"/>
    <lineage>
        <taxon>Bacteria</taxon>
        <taxon>Pseudomonadati</taxon>
        <taxon>Pseudomonadota</taxon>
        <taxon>Gammaproteobacteria</taxon>
        <taxon>Chromatiales</taxon>
        <taxon>Ectothiorhodospiraceae</taxon>
        <taxon>Alkalilimnicola</taxon>
    </lineage>
</organism>
<dbReference type="GO" id="GO:0005576">
    <property type="term" value="C:extracellular region"/>
    <property type="evidence" value="ECO:0007669"/>
    <property type="project" value="UniProtKB-SubCell"/>
</dbReference>
<dbReference type="Pfam" id="PF18416">
    <property type="entry name" value="GbpA_2"/>
    <property type="match status" value="1"/>
</dbReference>
<evidence type="ECO:0000256" key="4">
    <source>
        <dbReference type="ARBA" id="ARBA00022729"/>
    </source>
</evidence>
<dbReference type="Gene3D" id="2.70.50.50">
    <property type="entry name" value="chitin-binding protein cbp21"/>
    <property type="match status" value="1"/>
</dbReference>
<dbReference type="Proteomes" id="UP000256763">
    <property type="component" value="Unassembled WGS sequence"/>
</dbReference>
<dbReference type="Pfam" id="PF03067">
    <property type="entry name" value="LPMO_10"/>
    <property type="match status" value="1"/>
</dbReference>
<dbReference type="PANTHER" id="PTHR34823:SF1">
    <property type="entry name" value="CHITIN-BINDING TYPE-4 DOMAIN-CONTAINING PROTEIN"/>
    <property type="match status" value="1"/>
</dbReference>
<keyword evidence="2" id="KW-0964">Secreted</keyword>
<dbReference type="Gene3D" id="3.30.70.2150">
    <property type="match status" value="1"/>
</dbReference>
<dbReference type="OrthoDB" id="3675244at2"/>
<evidence type="ECO:0000313" key="9">
    <source>
        <dbReference type="Proteomes" id="UP000256763"/>
    </source>
</evidence>
<evidence type="ECO:0000313" key="8">
    <source>
        <dbReference type="EMBL" id="RFA38924.1"/>
    </source>
</evidence>
<evidence type="ECO:0000256" key="1">
    <source>
        <dbReference type="ARBA" id="ARBA00004613"/>
    </source>
</evidence>
<name>A0A3E0X0G8_9GAMM</name>
<sequence length="477" mass="52083">MDLREIRRWLASGLVVTFPLIAQNAFAHGYMTQPESRGYLCQQGQNTGCGPIIWEPQSLEGPGGFPAAGPADGEIASAGLSAFSQLNVQTTDRWAKTNIQSGSNQFTWRFTANHVTEGYRYYITKPNWNPNSPLTRDSFDLNPFCTVDGHFQQPPMEVTHTCDVPSDRSGYHVILGVWEVGDTPMAFYNAIDVNIDGSGSTPPPTPDWSEIGVINPSQDLSQGDQVRTRVFDANGENPSLATNIVIDSSDAGRRDVWPRTLARAINQEGGSLRAGLRDDQGGIEPAYGRNSIFAASDSGIERVEIAIDHGESGGPEFYIDGLEDSYPISNGHATVGFSVTSEGSFTLETLVYNANNRRVGMDRRSVDQGSQQISVDIEPAQTGEYTLVTKAEDGNGRISQQTFNFRLRGYDSPGGEYDYVYPDNIGAYQAGTRVLADDGNVYQCKPWPNSGWCAVQGQAYAPGTGWAWEDAWERVGD</sequence>
<dbReference type="InterPro" id="IPR004302">
    <property type="entry name" value="Cellulose/chitin-bd_N"/>
</dbReference>
<evidence type="ECO:0000259" key="7">
    <source>
        <dbReference type="Pfam" id="PF21868"/>
    </source>
</evidence>
<gene>
    <name evidence="8" type="ORF">CAL65_03225</name>
</gene>
<dbReference type="NCBIfam" id="NF009690">
    <property type="entry name" value="PRK13211.1"/>
    <property type="match status" value="1"/>
</dbReference>
<dbReference type="SUPFAM" id="SSF81296">
    <property type="entry name" value="E set domains"/>
    <property type="match status" value="1"/>
</dbReference>
<dbReference type="AlphaFoldDB" id="A0A3E0X0G8"/>
<dbReference type="EMBL" id="NFZW01000002">
    <property type="protein sequence ID" value="RFA38924.1"/>
    <property type="molecule type" value="Genomic_DNA"/>
</dbReference>
<dbReference type="InterPro" id="IPR054063">
    <property type="entry name" value="GbpA_D3"/>
</dbReference>